<organism evidence="3 4">
    <name type="scientific">Streptomyces bohaiensis</name>
    <dbReference type="NCBI Taxonomy" id="1431344"/>
    <lineage>
        <taxon>Bacteria</taxon>
        <taxon>Bacillati</taxon>
        <taxon>Actinomycetota</taxon>
        <taxon>Actinomycetes</taxon>
        <taxon>Kitasatosporales</taxon>
        <taxon>Streptomycetaceae</taxon>
        <taxon>Streptomyces</taxon>
    </lineage>
</organism>
<dbReference type="Gene3D" id="3.40.50.150">
    <property type="entry name" value="Vaccinia Virus protein VP39"/>
    <property type="match status" value="1"/>
</dbReference>
<protein>
    <submittedName>
        <fullName evidence="3">Class I SAM-dependent methyltransferase</fullName>
    </submittedName>
</protein>
<reference evidence="3 4" key="1">
    <citation type="submission" date="2020-03" db="EMBL/GenBank/DDBJ databases">
        <title>Draft genome of Streptomyces sp. ventii, isolated from the Axial Seamount in the Pacific Ocean, and resequencing of the two type strains Streptomyces lonarensis strain NCL 716 and Streptomyces bohaiensis strain 11A07.</title>
        <authorList>
            <person name="Loughran R.M."/>
            <person name="Pfannmuller K.M."/>
            <person name="Wasson B.J."/>
            <person name="Deadmond M.C."/>
            <person name="Paddock B.E."/>
            <person name="Koyack M.J."/>
            <person name="Gallegos D.A."/>
            <person name="Mitchell E.A."/>
            <person name="Ushijima B."/>
            <person name="Saw J.H."/>
            <person name="Mcphail K.L."/>
            <person name="Videau P."/>
        </authorList>
    </citation>
    <scope>NUCLEOTIDE SEQUENCE [LARGE SCALE GENOMIC DNA]</scope>
    <source>
        <strain evidence="3 4">11A07</strain>
    </source>
</reference>
<dbReference type="SUPFAM" id="SSF53335">
    <property type="entry name" value="S-adenosyl-L-methionine-dependent methyltransferases"/>
    <property type="match status" value="1"/>
</dbReference>
<dbReference type="EMBL" id="JAAVJC010000021">
    <property type="protein sequence ID" value="NJQ14298.1"/>
    <property type="molecule type" value="Genomic_DNA"/>
</dbReference>
<proteinExistence type="predicted"/>
<feature type="compositionally biased region" description="Low complexity" evidence="1">
    <location>
        <begin position="1"/>
        <end position="15"/>
    </location>
</feature>
<name>A0ABX1C887_9ACTN</name>
<dbReference type="GO" id="GO:0032259">
    <property type="term" value="P:methylation"/>
    <property type="evidence" value="ECO:0007669"/>
    <property type="project" value="UniProtKB-KW"/>
</dbReference>
<feature type="compositionally biased region" description="Low complexity" evidence="1">
    <location>
        <begin position="21"/>
        <end position="31"/>
    </location>
</feature>
<comment type="caution">
    <text evidence="3">The sequence shown here is derived from an EMBL/GenBank/DDBJ whole genome shotgun (WGS) entry which is preliminary data.</text>
</comment>
<accession>A0ABX1C887</accession>
<feature type="domain" description="Methyltransferase" evidence="2">
    <location>
        <begin position="77"/>
        <end position="170"/>
    </location>
</feature>
<dbReference type="PANTHER" id="PTHR42912">
    <property type="entry name" value="METHYLTRANSFERASE"/>
    <property type="match status" value="1"/>
</dbReference>
<dbReference type="Pfam" id="PF13649">
    <property type="entry name" value="Methyltransf_25"/>
    <property type="match status" value="1"/>
</dbReference>
<dbReference type="PANTHER" id="PTHR42912:SF93">
    <property type="entry name" value="N6-ADENOSINE-METHYLTRANSFERASE TMT1A"/>
    <property type="match status" value="1"/>
</dbReference>
<dbReference type="InterPro" id="IPR029063">
    <property type="entry name" value="SAM-dependent_MTases_sf"/>
</dbReference>
<sequence length="242" mass="25568">MPGTVPTDGATTAPADPAPTAPTAAATPGPDGRTEPDEQTETEFWDARYAAEDRIWSGRVNAPLVEHTAELAPGSALDLGAGEGGDALWLAARGWRVTAVDISRVALERAAALAAERGVADRIDWQHHDLGATFPAGRFDLVSAQFLHSWGPLPREAVLRRAAQAVLPGGTLLVVGHAEVPGGRQQHDHRVRLPGAAEVRESLGLAAGWEVEVCADVDREGTRPDGTPLTFRDAVLRARRTG</sequence>
<dbReference type="GO" id="GO:0008168">
    <property type="term" value="F:methyltransferase activity"/>
    <property type="evidence" value="ECO:0007669"/>
    <property type="project" value="UniProtKB-KW"/>
</dbReference>
<keyword evidence="3" id="KW-0808">Transferase</keyword>
<evidence type="ECO:0000256" key="1">
    <source>
        <dbReference type="SAM" id="MobiDB-lite"/>
    </source>
</evidence>
<evidence type="ECO:0000313" key="3">
    <source>
        <dbReference type="EMBL" id="NJQ14298.1"/>
    </source>
</evidence>
<evidence type="ECO:0000313" key="4">
    <source>
        <dbReference type="Proteomes" id="UP000727056"/>
    </source>
</evidence>
<dbReference type="InterPro" id="IPR050508">
    <property type="entry name" value="Methyltransf_Superfamily"/>
</dbReference>
<keyword evidence="4" id="KW-1185">Reference proteome</keyword>
<dbReference type="InterPro" id="IPR041698">
    <property type="entry name" value="Methyltransf_25"/>
</dbReference>
<evidence type="ECO:0000259" key="2">
    <source>
        <dbReference type="Pfam" id="PF13649"/>
    </source>
</evidence>
<gene>
    <name evidence="3" type="ORF">HCN52_04935</name>
</gene>
<dbReference type="Proteomes" id="UP000727056">
    <property type="component" value="Unassembled WGS sequence"/>
</dbReference>
<keyword evidence="3" id="KW-0489">Methyltransferase</keyword>
<dbReference type="CDD" id="cd02440">
    <property type="entry name" value="AdoMet_MTases"/>
    <property type="match status" value="1"/>
</dbReference>
<dbReference type="RefSeq" id="WP_168087132.1">
    <property type="nucleotide sequence ID" value="NZ_JAAVJC010000021.1"/>
</dbReference>
<feature type="region of interest" description="Disordered" evidence="1">
    <location>
        <begin position="1"/>
        <end position="41"/>
    </location>
</feature>